<keyword evidence="3" id="KW-1185">Reference proteome</keyword>
<evidence type="ECO:0000256" key="1">
    <source>
        <dbReference type="SAM" id="MobiDB-lite"/>
    </source>
</evidence>
<evidence type="ECO:0000313" key="2">
    <source>
        <dbReference type="EMBL" id="QIG68805.1"/>
    </source>
</evidence>
<organism evidence="2 3">
    <name type="scientific">Rhizobium phage RHph_Y2_6</name>
    <dbReference type="NCBI Taxonomy" id="2509576"/>
    <lineage>
        <taxon>Viruses</taxon>
        <taxon>Duplodnaviria</taxon>
        <taxon>Heunggongvirae</taxon>
        <taxon>Uroviricota</taxon>
        <taxon>Caudoviricetes</taxon>
        <taxon>Schitoviridae</taxon>
        <taxon>Demetervirinae</taxon>
        <taxon>Acanvirus</taxon>
        <taxon>Acanvirus Y26</taxon>
    </lineage>
</organism>
<dbReference type="GO" id="GO:0003677">
    <property type="term" value="F:DNA binding"/>
    <property type="evidence" value="ECO:0007669"/>
    <property type="project" value="UniProtKB-KW"/>
</dbReference>
<feature type="region of interest" description="Disordered" evidence="1">
    <location>
        <begin position="209"/>
        <end position="245"/>
    </location>
</feature>
<accession>A0A7S5USC6</accession>
<keyword evidence="2" id="KW-0238">DNA-binding</keyword>
<dbReference type="EMBL" id="MN988497">
    <property type="protein sequence ID" value="QIG68805.1"/>
    <property type="molecule type" value="Genomic_DNA"/>
</dbReference>
<protein>
    <submittedName>
        <fullName evidence="2">Single-stranded DNA-binding protein</fullName>
    </submittedName>
</protein>
<proteinExistence type="predicted"/>
<sequence>MANIFAGLGNKEGVKGADDRLGGFRTFETDIYEAEIAAMYTIKSTLGANGVHITLKIDGGEYNEDIWVTDKKGNNTFEKDGVVSFLPGWNHADHIALVATGEKGLAQLDVEDKTFKVWDPNAKAALPKSVPTFVEVLGKKIWVALVKKIENGADKVGDKYVPNNKKRESNSIDKVFDYETKLTIAEATANPPKPAEFFDAWLAQNKGKTRDTFKEVQGGGQTGRPAGAPPQGGDSNKPSLFGNKK</sequence>
<gene>
    <name evidence="2" type="ORF">EVB68_068</name>
</gene>
<reference evidence="2" key="1">
    <citation type="submission" date="2020-01" db="EMBL/GenBank/DDBJ databases">
        <title>Patterns of diversity and host range of bacteriophage communities associated with bean-nodulatin bacteria.</title>
        <authorList>
            <person name="Vann Cauwenberghe J."/>
            <person name="Santamaria R.I."/>
            <person name="Bustos P."/>
            <person name="Juarez S."/>
            <person name="Gonzalez V."/>
        </authorList>
    </citation>
    <scope>NUCLEOTIDE SEQUENCE</scope>
</reference>
<dbReference type="Proteomes" id="UP000656384">
    <property type="component" value="Segment"/>
</dbReference>
<name>A0A7S5USC6_9CAUD</name>
<evidence type="ECO:0000313" key="3">
    <source>
        <dbReference type="Proteomes" id="UP000656384"/>
    </source>
</evidence>